<reference evidence="12 13" key="1">
    <citation type="submission" date="2016-10" db="EMBL/GenBank/DDBJ databases">
        <authorList>
            <person name="de Groot N.N."/>
        </authorList>
    </citation>
    <scope>NUCLEOTIDE SEQUENCE [LARGE SCALE GENOMIC DNA]</scope>
    <source>
        <strain evidence="12 13">CGMCC 1.6134</strain>
    </source>
</reference>
<dbReference type="Proteomes" id="UP000199668">
    <property type="component" value="Unassembled WGS sequence"/>
</dbReference>
<keyword evidence="4 9" id="KW-0812">Transmembrane</keyword>
<dbReference type="AlphaFoldDB" id="A0A1I4JD63"/>
<feature type="transmembrane region" description="Helical" evidence="9">
    <location>
        <begin position="310"/>
        <end position="329"/>
    </location>
</feature>
<feature type="transmembrane region" description="Helical" evidence="9">
    <location>
        <begin position="260"/>
        <end position="277"/>
    </location>
</feature>
<evidence type="ECO:0000256" key="3">
    <source>
        <dbReference type="ARBA" id="ARBA00022475"/>
    </source>
</evidence>
<evidence type="ECO:0000259" key="11">
    <source>
        <dbReference type="Pfam" id="PF21760"/>
    </source>
</evidence>
<dbReference type="STRING" id="266892.SAMN04488054_10396"/>
<keyword evidence="2 9" id="KW-0813">Transport</keyword>
<dbReference type="InterPro" id="IPR022646">
    <property type="entry name" value="SecD/SecF_CS"/>
</dbReference>
<dbReference type="PANTHER" id="PTHR30081:SF1">
    <property type="entry name" value="PROTEIN TRANSLOCASE SUBUNIT SECD"/>
    <property type="match status" value="1"/>
</dbReference>
<dbReference type="InterPro" id="IPR048631">
    <property type="entry name" value="SecD_1st"/>
</dbReference>
<dbReference type="GO" id="GO:0006605">
    <property type="term" value="P:protein targeting"/>
    <property type="evidence" value="ECO:0007669"/>
    <property type="project" value="UniProtKB-UniRule"/>
</dbReference>
<keyword evidence="7 9" id="KW-0811">Translocation</keyword>
<keyword evidence="3 9" id="KW-1003">Cell membrane</keyword>
<feature type="transmembrane region" description="Helical" evidence="9">
    <location>
        <begin position="359"/>
        <end position="378"/>
    </location>
</feature>
<dbReference type="HAMAP" id="MF_01463_B">
    <property type="entry name" value="SecD_B"/>
    <property type="match status" value="1"/>
</dbReference>
<feature type="transmembrane region" description="Helical" evidence="9">
    <location>
        <begin position="284"/>
        <end position="304"/>
    </location>
</feature>
<comment type="function">
    <text evidence="9">Part of the Sec protein translocase complex. Interacts with the SecYEG preprotein conducting channel. SecDF uses the proton motive force (PMF) to complete protein translocation after the ATP-dependent function of SecA.</text>
</comment>
<dbReference type="FunFam" id="1.20.1640.10:FF:000004">
    <property type="entry name" value="Protein translocase subunit SecD"/>
    <property type="match status" value="1"/>
</dbReference>
<gene>
    <name evidence="9" type="primary">secD</name>
    <name evidence="12" type="ORF">SAMN04488054_10396</name>
</gene>
<dbReference type="GO" id="GO:0005886">
    <property type="term" value="C:plasma membrane"/>
    <property type="evidence" value="ECO:0007669"/>
    <property type="project" value="UniProtKB-SubCell"/>
</dbReference>
<name>A0A1I4JD63_9BACI</name>
<sequence>MIKKWRIVTFFVIILALAGVISQTVMGTAKGINLGLDLQGGFEVLYEVTPAEDGEELTDETMQATVSALNQRVNVLGVSQPNITIEGENRIRVQLAGVDNQQEARDLLSTQAELSFRDVDDNVRLTGQALQENGASVGFDQANNPVVTLSLKDANKFGQVTENILEEYNQPNNRLVVWLDYEEGDSFSEEVQKQDPKYLSAPQVNSPLYQQDIQIEGNFDVEEAEFLAEVLNSGSLPVDMEEIYSNSVSASLGEQAMDNTIFAGFIGIGLILAYMIAYYRFMGIIAAVTLSAYIYIVLLIFNWMQGVLTLPGIAALILGVGMAVDANIITYERVKEEIKSGKTILSAFKAGSRRSLSTILDANITTILAAGVLFYYGTSSVQGFAVMLIVSIVTSFLTAVFGSRLLLGLWVQSRIFNKKPRVFGVKENQIHESQ</sequence>
<comment type="subunit">
    <text evidence="9">Forms a complex with SecF. Part of the essential Sec protein translocation apparatus which comprises SecA, SecYEG and auxiliary proteins SecDF. Other proteins may also be involved.</text>
</comment>
<comment type="similarity">
    <text evidence="9">Belongs to the SecD/SecF family. SecD subfamily.</text>
</comment>
<keyword evidence="5 9" id="KW-0653">Protein transport</keyword>
<dbReference type="GO" id="GO:0065002">
    <property type="term" value="P:intracellular protein transmembrane transport"/>
    <property type="evidence" value="ECO:0007669"/>
    <property type="project" value="UniProtKB-UniRule"/>
</dbReference>
<dbReference type="InterPro" id="IPR055344">
    <property type="entry name" value="SecD_SecF_C_bact"/>
</dbReference>
<evidence type="ECO:0000256" key="8">
    <source>
        <dbReference type="ARBA" id="ARBA00023136"/>
    </source>
</evidence>
<dbReference type="InterPro" id="IPR048634">
    <property type="entry name" value="SecD_SecF_C"/>
</dbReference>
<dbReference type="EMBL" id="FOTY01000003">
    <property type="protein sequence ID" value="SFL64518.1"/>
    <property type="molecule type" value="Genomic_DNA"/>
</dbReference>
<dbReference type="GO" id="GO:0015450">
    <property type="term" value="F:protein-transporting ATPase activity"/>
    <property type="evidence" value="ECO:0007669"/>
    <property type="project" value="InterPro"/>
</dbReference>
<evidence type="ECO:0000256" key="7">
    <source>
        <dbReference type="ARBA" id="ARBA00023010"/>
    </source>
</evidence>
<dbReference type="Gene3D" id="1.20.1640.10">
    <property type="entry name" value="Multidrug efflux transporter AcrB transmembrane domain"/>
    <property type="match status" value="1"/>
</dbReference>
<dbReference type="SUPFAM" id="SSF82866">
    <property type="entry name" value="Multidrug efflux transporter AcrB transmembrane domain"/>
    <property type="match status" value="1"/>
</dbReference>
<comment type="caution">
    <text evidence="9">Lacks conserved residue(s) required for the propagation of feature annotation.</text>
</comment>
<evidence type="ECO:0000256" key="4">
    <source>
        <dbReference type="ARBA" id="ARBA00022692"/>
    </source>
</evidence>
<keyword evidence="6 9" id="KW-1133">Transmembrane helix</keyword>
<evidence type="ECO:0000256" key="6">
    <source>
        <dbReference type="ARBA" id="ARBA00022989"/>
    </source>
</evidence>
<evidence type="ECO:0000256" key="9">
    <source>
        <dbReference type="HAMAP-Rule" id="MF_01463"/>
    </source>
</evidence>
<feature type="domain" description="Protein translocase subunit SecDF P1" evidence="11">
    <location>
        <begin position="62"/>
        <end position="121"/>
    </location>
</feature>
<organism evidence="12 13">
    <name type="scientific">Salibacterium qingdaonense</name>
    <dbReference type="NCBI Taxonomy" id="266892"/>
    <lineage>
        <taxon>Bacteria</taxon>
        <taxon>Bacillati</taxon>
        <taxon>Bacillota</taxon>
        <taxon>Bacilli</taxon>
        <taxon>Bacillales</taxon>
        <taxon>Bacillaceae</taxon>
    </lineage>
</organism>
<dbReference type="Pfam" id="PF02355">
    <property type="entry name" value="SecD_SecF_C"/>
    <property type="match status" value="1"/>
</dbReference>
<dbReference type="PRINTS" id="PR01755">
    <property type="entry name" value="SECFTRNLCASE"/>
</dbReference>
<dbReference type="OrthoDB" id="9805019at2"/>
<evidence type="ECO:0000313" key="13">
    <source>
        <dbReference type="Proteomes" id="UP000199668"/>
    </source>
</evidence>
<accession>A0A1I4JD63</accession>
<protein>
    <recommendedName>
        <fullName evidence="9">Protein translocase subunit SecD</fullName>
    </recommendedName>
</protein>
<comment type="subcellular location">
    <subcellularLocation>
        <location evidence="1 9">Cell membrane</location>
        <topology evidence="1 9">Multi-pass membrane protein</topology>
    </subcellularLocation>
</comment>
<evidence type="ECO:0000256" key="1">
    <source>
        <dbReference type="ARBA" id="ARBA00004651"/>
    </source>
</evidence>
<keyword evidence="13" id="KW-1185">Reference proteome</keyword>
<dbReference type="Pfam" id="PF21760">
    <property type="entry name" value="SecD_1st"/>
    <property type="match status" value="1"/>
</dbReference>
<dbReference type="InterPro" id="IPR022813">
    <property type="entry name" value="SecD/SecF_arch_bac"/>
</dbReference>
<dbReference type="InterPro" id="IPR022645">
    <property type="entry name" value="SecD/SecF_bac"/>
</dbReference>
<dbReference type="GO" id="GO:0043952">
    <property type="term" value="P:protein transport by the Sec complex"/>
    <property type="evidence" value="ECO:0007669"/>
    <property type="project" value="UniProtKB-UniRule"/>
</dbReference>
<dbReference type="InterPro" id="IPR005791">
    <property type="entry name" value="SecD"/>
</dbReference>
<keyword evidence="8 9" id="KW-0472">Membrane</keyword>
<dbReference type="Pfam" id="PF07549">
    <property type="entry name" value="Sec_GG"/>
    <property type="match status" value="1"/>
</dbReference>
<proteinExistence type="inferred from homology"/>
<dbReference type="Gene3D" id="3.30.70.3220">
    <property type="match status" value="1"/>
</dbReference>
<dbReference type="PANTHER" id="PTHR30081">
    <property type="entry name" value="PROTEIN-EXPORT MEMBRANE PROTEIN SEC"/>
    <property type="match status" value="1"/>
</dbReference>
<evidence type="ECO:0000259" key="10">
    <source>
        <dbReference type="Pfam" id="PF02355"/>
    </source>
</evidence>
<dbReference type="NCBIfam" id="TIGR00916">
    <property type="entry name" value="2A0604s01"/>
    <property type="match status" value="1"/>
</dbReference>
<dbReference type="RefSeq" id="WP_090925870.1">
    <property type="nucleotide sequence ID" value="NZ_FOTY01000003.1"/>
</dbReference>
<feature type="transmembrane region" description="Helical" evidence="9">
    <location>
        <begin position="384"/>
        <end position="411"/>
    </location>
</feature>
<evidence type="ECO:0000256" key="5">
    <source>
        <dbReference type="ARBA" id="ARBA00022927"/>
    </source>
</evidence>
<feature type="domain" description="Protein export membrane protein SecD/SecF C-terminal" evidence="10">
    <location>
        <begin position="239"/>
        <end position="407"/>
    </location>
</feature>
<dbReference type="NCBIfam" id="TIGR01129">
    <property type="entry name" value="secD"/>
    <property type="match status" value="1"/>
</dbReference>
<evidence type="ECO:0000313" key="12">
    <source>
        <dbReference type="EMBL" id="SFL64518.1"/>
    </source>
</evidence>
<evidence type="ECO:0000256" key="2">
    <source>
        <dbReference type="ARBA" id="ARBA00022448"/>
    </source>
</evidence>